<proteinExistence type="predicted"/>
<feature type="region of interest" description="Disordered" evidence="1">
    <location>
        <begin position="1"/>
        <end position="26"/>
    </location>
</feature>
<evidence type="ECO:0000313" key="3">
    <source>
        <dbReference type="Proteomes" id="UP000528734"/>
    </source>
</evidence>
<accession>A0A7Y4M5I0</accession>
<gene>
    <name evidence="2" type="ORF">HCN50_32815</name>
</gene>
<dbReference type="GO" id="GO:0004803">
    <property type="term" value="F:transposase activity"/>
    <property type="evidence" value="ECO:0007669"/>
    <property type="project" value="InterPro"/>
</dbReference>
<protein>
    <submittedName>
        <fullName evidence="2">Transposase</fullName>
    </submittedName>
</protein>
<dbReference type="GO" id="GO:0003677">
    <property type="term" value="F:DNA binding"/>
    <property type="evidence" value="ECO:0007669"/>
    <property type="project" value="InterPro"/>
</dbReference>
<organism evidence="2 3">
    <name type="scientific">Bradyrhizobium archetypum</name>
    <dbReference type="NCBI Taxonomy" id="2721160"/>
    <lineage>
        <taxon>Bacteria</taxon>
        <taxon>Pseudomonadati</taxon>
        <taxon>Pseudomonadota</taxon>
        <taxon>Alphaproteobacteria</taxon>
        <taxon>Hyphomicrobiales</taxon>
        <taxon>Nitrobacteraceae</taxon>
        <taxon>Bradyrhizobium</taxon>
    </lineage>
</organism>
<feature type="compositionally biased region" description="Basic residues" evidence="1">
    <location>
        <begin position="1"/>
        <end position="25"/>
    </location>
</feature>
<dbReference type="AlphaFoldDB" id="A0A7Y4M5I0"/>
<evidence type="ECO:0000256" key="1">
    <source>
        <dbReference type="SAM" id="MobiDB-lite"/>
    </source>
</evidence>
<reference evidence="2 3" key="1">
    <citation type="submission" date="2020-03" db="EMBL/GenBank/DDBJ databases">
        <title>Bradyrhizobium diversity isolated from nodules of Muelleranthus trifoliolatus.</title>
        <authorList>
            <person name="Klepa M."/>
            <person name="Helene L."/>
            <person name="Hungria M."/>
        </authorList>
    </citation>
    <scope>NUCLEOTIDE SEQUENCE [LARGE SCALE GENOMIC DNA]</scope>
    <source>
        <strain evidence="2 3">WSM 1744</strain>
    </source>
</reference>
<dbReference type="Proteomes" id="UP000528734">
    <property type="component" value="Unassembled WGS sequence"/>
</dbReference>
<sequence length="120" mass="13833">MITGQRRRRRWRRARRPGSRRRALRRGANISEVARRNGVARGLLTIWRTRLRRCLRIPQQAHEQSEDSGVDDSGMVRVTKWLHQGASPGRRSATAWCISVRRSSRSCSTIHANAPPREAQ</sequence>
<name>A0A7Y4M5I0_9BRAD</name>
<comment type="caution">
    <text evidence="2">The sequence shown here is derived from an EMBL/GenBank/DDBJ whole genome shotgun (WGS) entry which is preliminary data.</text>
</comment>
<dbReference type="GO" id="GO:0006313">
    <property type="term" value="P:DNA transposition"/>
    <property type="evidence" value="ECO:0007669"/>
    <property type="project" value="InterPro"/>
</dbReference>
<keyword evidence="3" id="KW-1185">Reference proteome</keyword>
<evidence type="ECO:0000313" key="2">
    <source>
        <dbReference type="EMBL" id="NOJ50923.1"/>
    </source>
</evidence>
<dbReference type="EMBL" id="JAAVLW010000023">
    <property type="protein sequence ID" value="NOJ50923.1"/>
    <property type="molecule type" value="Genomic_DNA"/>
</dbReference>